<name>A0A834KHT7_VESPE</name>
<evidence type="ECO:0000313" key="3">
    <source>
        <dbReference type="Proteomes" id="UP000600918"/>
    </source>
</evidence>
<protein>
    <submittedName>
        <fullName evidence="2">Uncharacterized protein</fullName>
    </submittedName>
</protein>
<sequence length="183" mass="20246">MVDSTSMALARCGRRVNLSGMTISWPLPGFNAPAISMQNRSLVFGALYFAACTTKEEEEGGGGGGEEEEEKEEEEEEEKEEEEEESRDLTHSWLCGPSGALGDAPEGGVALLEEMEEEKGWMARESKRGGWWKVSSAKSAGLKYFRMKTTMSNLARTVSRLNEHDLRADNGERCNRAWSVTKA</sequence>
<organism evidence="2 3">
    <name type="scientific">Vespula pensylvanica</name>
    <name type="common">Western yellow jacket</name>
    <name type="synonym">Wasp</name>
    <dbReference type="NCBI Taxonomy" id="30213"/>
    <lineage>
        <taxon>Eukaryota</taxon>
        <taxon>Metazoa</taxon>
        <taxon>Ecdysozoa</taxon>
        <taxon>Arthropoda</taxon>
        <taxon>Hexapoda</taxon>
        <taxon>Insecta</taxon>
        <taxon>Pterygota</taxon>
        <taxon>Neoptera</taxon>
        <taxon>Endopterygota</taxon>
        <taxon>Hymenoptera</taxon>
        <taxon>Apocrita</taxon>
        <taxon>Aculeata</taxon>
        <taxon>Vespoidea</taxon>
        <taxon>Vespidae</taxon>
        <taxon>Vespinae</taxon>
        <taxon>Vespula</taxon>
    </lineage>
</organism>
<evidence type="ECO:0000256" key="1">
    <source>
        <dbReference type="SAM" id="MobiDB-lite"/>
    </source>
</evidence>
<reference evidence="2" key="1">
    <citation type="journal article" date="2020" name="G3 (Bethesda)">
        <title>High-Quality Assemblies for Three Invasive Social Wasps from the &lt;i&gt;Vespula&lt;/i&gt; Genus.</title>
        <authorList>
            <person name="Harrop T.W.R."/>
            <person name="Guhlin J."/>
            <person name="McLaughlin G.M."/>
            <person name="Permina E."/>
            <person name="Stockwell P."/>
            <person name="Gilligan J."/>
            <person name="Le Lec M.F."/>
            <person name="Gruber M.A.M."/>
            <person name="Quinn O."/>
            <person name="Lovegrove M."/>
            <person name="Duncan E.J."/>
            <person name="Remnant E.J."/>
            <person name="Van Eeckhoven J."/>
            <person name="Graham B."/>
            <person name="Knapp R.A."/>
            <person name="Langford K.W."/>
            <person name="Kronenberg Z."/>
            <person name="Press M.O."/>
            <person name="Eacker S.M."/>
            <person name="Wilson-Rankin E.E."/>
            <person name="Purcell J."/>
            <person name="Lester P.J."/>
            <person name="Dearden P.K."/>
        </authorList>
    </citation>
    <scope>NUCLEOTIDE SEQUENCE</scope>
    <source>
        <strain evidence="2">Volc-1</strain>
    </source>
</reference>
<comment type="caution">
    <text evidence="2">The sequence shown here is derived from an EMBL/GenBank/DDBJ whole genome shotgun (WGS) entry which is preliminary data.</text>
</comment>
<dbReference type="EMBL" id="JACSDY010000015">
    <property type="protein sequence ID" value="KAF7406883.1"/>
    <property type="molecule type" value="Genomic_DNA"/>
</dbReference>
<gene>
    <name evidence="2" type="ORF">H0235_014539</name>
</gene>
<dbReference type="Proteomes" id="UP000600918">
    <property type="component" value="Unassembled WGS sequence"/>
</dbReference>
<evidence type="ECO:0000313" key="2">
    <source>
        <dbReference type="EMBL" id="KAF7406883.1"/>
    </source>
</evidence>
<accession>A0A834KHT7</accession>
<feature type="region of interest" description="Disordered" evidence="1">
    <location>
        <begin position="55"/>
        <end position="100"/>
    </location>
</feature>
<keyword evidence="3" id="KW-1185">Reference proteome</keyword>
<feature type="compositionally biased region" description="Acidic residues" evidence="1">
    <location>
        <begin position="56"/>
        <end position="86"/>
    </location>
</feature>
<proteinExistence type="predicted"/>
<dbReference type="AlphaFoldDB" id="A0A834KHT7"/>